<dbReference type="Pfam" id="PF07738">
    <property type="entry name" value="Sad1_UNC"/>
    <property type="match status" value="1"/>
</dbReference>
<dbReference type="PANTHER" id="PTHR12911">
    <property type="entry name" value="SAD1/UNC-84-LIKE PROTEIN-RELATED"/>
    <property type="match status" value="1"/>
</dbReference>
<keyword evidence="3" id="KW-1133">Transmembrane helix</keyword>
<evidence type="ECO:0000256" key="3">
    <source>
        <dbReference type="ARBA" id="ARBA00022989"/>
    </source>
</evidence>
<evidence type="ECO:0000313" key="7">
    <source>
        <dbReference type="RefSeq" id="XP_052740396.1"/>
    </source>
</evidence>
<reference evidence="7" key="1">
    <citation type="submission" date="2025-08" db="UniProtKB">
        <authorList>
            <consortium name="RefSeq"/>
        </authorList>
    </citation>
    <scope>IDENTIFICATION</scope>
</reference>
<dbReference type="Proteomes" id="UP001652582">
    <property type="component" value="Chromosome 11"/>
</dbReference>
<dbReference type="RefSeq" id="XP_052740396.1">
    <property type="nucleotide sequence ID" value="XM_052884436.1"/>
</dbReference>
<dbReference type="InterPro" id="IPR045119">
    <property type="entry name" value="SUN1-5"/>
</dbReference>
<gene>
    <name evidence="7" type="primary">LOC112049675</name>
</gene>
<keyword evidence="4" id="KW-0472">Membrane</keyword>
<organism evidence="6 7">
    <name type="scientific">Bicyclus anynana</name>
    <name type="common">Squinting bush brown butterfly</name>
    <dbReference type="NCBI Taxonomy" id="110368"/>
    <lineage>
        <taxon>Eukaryota</taxon>
        <taxon>Metazoa</taxon>
        <taxon>Ecdysozoa</taxon>
        <taxon>Arthropoda</taxon>
        <taxon>Hexapoda</taxon>
        <taxon>Insecta</taxon>
        <taxon>Pterygota</taxon>
        <taxon>Neoptera</taxon>
        <taxon>Endopterygota</taxon>
        <taxon>Lepidoptera</taxon>
        <taxon>Glossata</taxon>
        <taxon>Ditrysia</taxon>
        <taxon>Papilionoidea</taxon>
        <taxon>Nymphalidae</taxon>
        <taxon>Satyrinae</taxon>
        <taxon>Satyrini</taxon>
        <taxon>Mycalesina</taxon>
        <taxon>Bicyclus</taxon>
    </lineage>
</organism>
<name>A0ABM3LMW5_BICAN</name>
<dbReference type="PANTHER" id="PTHR12911:SF8">
    <property type="entry name" value="KLAROID PROTEIN-RELATED"/>
    <property type="match status" value="1"/>
</dbReference>
<keyword evidence="2" id="KW-0812">Transmembrane</keyword>
<comment type="subcellular location">
    <subcellularLocation>
        <location evidence="1">Membrane</location>
    </subcellularLocation>
</comment>
<evidence type="ECO:0000256" key="1">
    <source>
        <dbReference type="ARBA" id="ARBA00004370"/>
    </source>
</evidence>
<dbReference type="Gene3D" id="2.60.120.260">
    <property type="entry name" value="Galactose-binding domain-like"/>
    <property type="match status" value="1"/>
</dbReference>
<dbReference type="InterPro" id="IPR012919">
    <property type="entry name" value="SUN_dom"/>
</dbReference>
<accession>A0ABM3LMW5</accession>
<sequence length="306" mass="34792">MLNYSSQVNVVHFAEIFTGRVYERKKPRKVSLCMKSFHPLRENIFEFLHDDKPGNFLKAKDNKKLKTNKKVNHFKSGNAKLLVFLFLALGLMVGMDSPSGGEECCHRMRHLALALTRAEQALSKALKIRKKVFISQNLDAGIQQSMPSNTARIEGARAFRGSHTVEWGSQAALWGVVPLMRTAPPPDIVLSLRRPVPSDCWPIRGSSGEVIIELPRQLQVDVLSLEHIRPDTAHSAPKNFTVYGILVNGTWIKAADGMYQHYKGAKQYYRLDHRNSPLHQVVFRILSNQGNPNYTCIYRIHLYYNL</sequence>
<dbReference type="GeneID" id="112049675"/>
<protein>
    <submittedName>
        <fullName evidence="7">Uncharacterized protein LOC112049675</fullName>
    </submittedName>
</protein>
<evidence type="ECO:0000313" key="6">
    <source>
        <dbReference type="Proteomes" id="UP001652582"/>
    </source>
</evidence>
<keyword evidence="6" id="KW-1185">Reference proteome</keyword>
<evidence type="ECO:0000256" key="4">
    <source>
        <dbReference type="ARBA" id="ARBA00023136"/>
    </source>
</evidence>
<dbReference type="PROSITE" id="PS51469">
    <property type="entry name" value="SUN"/>
    <property type="match status" value="1"/>
</dbReference>
<evidence type="ECO:0000256" key="2">
    <source>
        <dbReference type="ARBA" id="ARBA00022692"/>
    </source>
</evidence>
<feature type="domain" description="SUN" evidence="5">
    <location>
        <begin position="139"/>
        <end position="306"/>
    </location>
</feature>
<evidence type="ECO:0000259" key="5">
    <source>
        <dbReference type="PROSITE" id="PS51469"/>
    </source>
</evidence>
<proteinExistence type="predicted"/>